<gene>
    <name evidence="1" type="ordered locus">AS9A_4353</name>
</gene>
<name>F6EM05_HOYSD</name>
<dbReference type="EMBL" id="CP002786">
    <property type="protein sequence ID" value="AEF42786.1"/>
    <property type="molecule type" value="Genomic_DNA"/>
</dbReference>
<dbReference type="AlphaFoldDB" id="F6EM05"/>
<sequence>MLARLHVTIAPGRAAFAVVEAQLVRRNLISDLDNSVNHD</sequence>
<organism evidence="1 2">
    <name type="scientific">Hoyosella subflava (strain DSM 45089 / JCM 17490 / NBRC 109087 / DQS3-9A1)</name>
    <name type="common">Amycolicicoccus subflavus</name>
    <dbReference type="NCBI Taxonomy" id="443218"/>
    <lineage>
        <taxon>Bacteria</taxon>
        <taxon>Bacillati</taxon>
        <taxon>Actinomycetota</taxon>
        <taxon>Actinomycetes</taxon>
        <taxon>Mycobacteriales</taxon>
        <taxon>Hoyosellaceae</taxon>
        <taxon>Hoyosella</taxon>
    </lineage>
</organism>
<dbReference type="KEGG" id="asd:AS9A_4353"/>
<proteinExistence type="predicted"/>
<keyword evidence="2" id="KW-1185">Reference proteome</keyword>
<evidence type="ECO:0000313" key="2">
    <source>
        <dbReference type="Proteomes" id="UP000009235"/>
    </source>
</evidence>
<dbReference type="STRING" id="443218.AS9A_4353"/>
<evidence type="ECO:0000313" key="1">
    <source>
        <dbReference type="EMBL" id="AEF42786.1"/>
    </source>
</evidence>
<accession>F6EM05</accession>
<dbReference type="HOGENOM" id="CLU_3303709_0_0_11"/>
<dbReference type="Proteomes" id="UP000009235">
    <property type="component" value="Chromosome"/>
</dbReference>
<protein>
    <submittedName>
        <fullName evidence="1">Uncharacterized protein</fullName>
    </submittedName>
</protein>
<reference evidence="1 2" key="1">
    <citation type="journal article" date="2011" name="J. Bacteriol.">
        <title>Complete genome sequence of Amycolicicoccus subflavus DQS3-9A1T, an actinomycete isolated from crude oil-polluted soil.</title>
        <authorList>
            <person name="Cai M."/>
            <person name="Chen W.M."/>
            <person name="Nie Y."/>
            <person name="Chi C.Q."/>
            <person name="Wang Y.N."/>
            <person name="Tang Y.Q."/>
            <person name="Li G.Y."/>
            <person name="Wu X.L."/>
        </authorList>
    </citation>
    <scope>NUCLEOTIDE SEQUENCE [LARGE SCALE GENOMIC DNA]</scope>
    <source>
        <strain evidence="2">DSM 45089 / DQS3-9A1</strain>
    </source>
</reference>